<protein>
    <submittedName>
        <fullName evidence="1">Uncharacterized protein</fullName>
    </submittedName>
</protein>
<accession>A0A8X6U6R9</accession>
<keyword evidence="2" id="KW-1185">Reference proteome</keyword>
<reference evidence="1" key="1">
    <citation type="submission" date="2020-08" db="EMBL/GenBank/DDBJ databases">
        <title>Multicomponent nature underlies the extraordinary mechanical properties of spider dragline silk.</title>
        <authorList>
            <person name="Kono N."/>
            <person name="Nakamura H."/>
            <person name="Mori M."/>
            <person name="Yoshida Y."/>
            <person name="Ohtoshi R."/>
            <person name="Malay A.D."/>
            <person name="Moran D.A.P."/>
            <person name="Tomita M."/>
            <person name="Numata K."/>
            <person name="Arakawa K."/>
        </authorList>
    </citation>
    <scope>NUCLEOTIDE SEQUENCE</scope>
</reference>
<name>A0A8X6U6R9_NEPPI</name>
<sequence>MKFHELHRSSFSSLHFFFPINKAPNNRHIVARARFLSPNCNQRFAHGLHVNVERGGAISRSFRPPIGYIMTTAVKPKVAVPLH</sequence>
<organism evidence="1 2">
    <name type="scientific">Nephila pilipes</name>
    <name type="common">Giant wood spider</name>
    <name type="synonym">Nephila maculata</name>
    <dbReference type="NCBI Taxonomy" id="299642"/>
    <lineage>
        <taxon>Eukaryota</taxon>
        <taxon>Metazoa</taxon>
        <taxon>Ecdysozoa</taxon>
        <taxon>Arthropoda</taxon>
        <taxon>Chelicerata</taxon>
        <taxon>Arachnida</taxon>
        <taxon>Araneae</taxon>
        <taxon>Araneomorphae</taxon>
        <taxon>Entelegynae</taxon>
        <taxon>Araneoidea</taxon>
        <taxon>Nephilidae</taxon>
        <taxon>Nephila</taxon>
    </lineage>
</organism>
<dbReference type="EMBL" id="BMAW01073271">
    <property type="protein sequence ID" value="GFT87080.1"/>
    <property type="molecule type" value="Genomic_DNA"/>
</dbReference>
<dbReference type="AlphaFoldDB" id="A0A8X6U6R9"/>
<gene>
    <name evidence="1" type="ORF">NPIL_366441</name>
</gene>
<evidence type="ECO:0000313" key="2">
    <source>
        <dbReference type="Proteomes" id="UP000887013"/>
    </source>
</evidence>
<dbReference type="Proteomes" id="UP000887013">
    <property type="component" value="Unassembled WGS sequence"/>
</dbReference>
<comment type="caution">
    <text evidence="1">The sequence shown here is derived from an EMBL/GenBank/DDBJ whole genome shotgun (WGS) entry which is preliminary data.</text>
</comment>
<evidence type="ECO:0000313" key="1">
    <source>
        <dbReference type="EMBL" id="GFT87080.1"/>
    </source>
</evidence>
<proteinExistence type="predicted"/>